<dbReference type="SUPFAM" id="SSF57256">
    <property type="entry name" value="Elafin-like"/>
    <property type="match status" value="1"/>
</dbReference>
<reference evidence="17" key="1">
    <citation type="submission" date="2025-08" db="UniProtKB">
        <authorList>
            <consortium name="RefSeq"/>
        </authorList>
    </citation>
    <scope>IDENTIFICATION</scope>
    <source>
        <tissue evidence="17">Blood</tissue>
    </source>
</reference>
<evidence type="ECO:0000256" key="4">
    <source>
        <dbReference type="ARBA" id="ARBA00023157"/>
    </source>
</evidence>
<accession>A0AA97J3P3</accession>
<dbReference type="InterPro" id="IPR036116">
    <property type="entry name" value="FN3_sf"/>
</dbReference>
<keyword evidence="2 9" id="KW-0732">Signal</keyword>
<feature type="region of interest" description="Disordered" evidence="7">
    <location>
        <begin position="712"/>
        <end position="753"/>
    </location>
</feature>
<dbReference type="PROSITE" id="PS51034">
    <property type="entry name" value="ZP_2"/>
    <property type="match status" value="1"/>
</dbReference>
<keyword evidence="8" id="KW-0472">Membrane</keyword>
<dbReference type="KEGG" id="emc:129326487"/>
<dbReference type="Gene3D" id="2.60.40.3210">
    <property type="entry name" value="Zona pellucida, ZP-N domain"/>
    <property type="match status" value="1"/>
</dbReference>
<feature type="compositionally biased region" description="Low complexity" evidence="7">
    <location>
        <begin position="741"/>
        <end position="752"/>
    </location>
</feature>
<keyword evidence="5" id="KW-0325">Glycoprotein</keyword>
<sequence length="1404" mass="156084">MTRISLRSLSGILIAFIFTFYTSTGQEAGNTFTEKGLSLLGYHLCNYSVTKHVSKMVAYQKSYEKQTPCGGWIPWRVCTKTYYKEEYHAVTVPESMNVTDCCEGYEQVGLYCSLPLNRSSEFSSTLGACPKELEGSNVSCTIDKDCPDHKKCCETSKGTVCSDPVPEEQTVTKYWYNVSVLVKMDFKELIRVDPRLLEHSRLLHSMITGALWPLNVSVYHIQTTQAEPYAETLTSQVLIGLQQPFPLVNLSSLLKDIVMRVYEVIDIDVQVLDSPDILLKASNASALMTNSTCASQKTGRSINYECYPSAIKKHKIFNVTSSSFEMSWNVDPLLNHTFQIEVYKGKELIQGTETTNMSLDVFGLEAGVLYTVRISYEACEKIIVSHRSVKTDALMFGVTIRILNYTFTEQFLNTSTKKYQDFYSILMTEIEKSFPSHMFALYKMGKLKVQMDSIKPGSIIVRLKIIIEDSQFPKDLSVFNPMVLSLQKGSVLLIDPQRSVVEDWDECALREENDCCIFAECINTIGLYMCRCRTTTDANPSRPGRNCEGEIVDPVTERIPVTSASSRSEIRTLTSKHNEAAAMPIVLPSSGIQESNTFTTDTMVPAFQSVSTSASIRNNNSLSISETPPQVTEQWASVTTPNENLAEQRSATQEQHSSSLSLLPAVSNNTVYAHGNYSLGNTSTSGLLPEGISWKVPTSALNVTEHPTFLNHTVDKKMETDKSSSSEKKSRSLLPASEEQSPASTTTGSSATNCSMPLPVEKVVFSNVTSTGFHIVWTTNDAQNSAFQFLLFEGEKLIKEVKARSCNLTISGLELGILYTVKIKTEVCEKKSRPVQQKIKTAAQKFSGTVRITNINYSSGFSNSSSEEYQNFTQMFLTEVRTHLPFYILQQMDAGAIKLFLTSISNGSIVVNFDFLVATDMDASNVSCSFLDAFQHSHCFIIDNSSLSIHDFDECDKEETDCSPNAYCSNTYGSYECNCKEGFSNVNAERPGRNCEDTHKTHWNSTFMPWIYSNTSTNMLSSAKEDSSKTLANTTTSTVVPEVPTQPTLNVHSSAQFSSLPVTKPTQEIPIQNVVRVVCEIEKVVIAIQKLFLQQEAIPESSLYLGDPRCNVSFSNSSHVILRTGWNECGTEVHTNKTHTIVKTILRNDMSSLGVIHHLKIASPVRCVFQNDLLISSGYTPEGVYTTIEDLHGSGHFLTEMQLFIGNSPIPKNFSVSASDDIMIEVGIRKEDSKLKVVVSECWATPTNNSMDLMSFPFIHSSCPVPNTHTAITANGISSKAQFKLKIFSFVNNSVVYLHCKIHICVENLGSTCKTNCNGLRSWRSGETIAMPRASWGPLRKFDADSNEEKKPGLGVGYIVLIVIGVFVLALGIAGLLVFRYQRKAGAYNFQIKSDNFNYQVFYE</sequence>
<feature type="domain" description="EGF-like" evidence="11">
    <location>
        <begin position="951"/>
        <end position="989"/>
    </location>
</feature>
<evidence type="ECO:0000256" key="5">
    <source>
        <dbReference type="ARBA" id="ARBA00023180"/>
    </source>
</evidence>
<evidence type="ECO:0000256" key="1">
    <source>
        <dbReference type="ARBA" id="ARBA00022536"/>
    </source>
</evidence>
<dbReference type="PROSITE" id="PS01187">
    <property type="entry name" value="EGF_CA"/>
    <property type="match status" value="2"/>
</dbReference>
<dbReference type="InterPro" id="IPR001507">
    <property type="entry name" value="ZP_dom"/>
</dbReference>
<dbReference type="Pfam" id="PF07645">
    <property type="entry name" value="EGF_CA"/>
    <property type="match status" value="2"/>
</dbReference>
<evidence type="ECO:0000256" key="2">
    <source>
        <dbReference type="ARBA" id="ARBA00022729"/>
    </source>
</evidence>
<evidence type="ECO:0000256" key="8">
    <source>
        <dbReference type="SAM" id="Phobius"/>
    </source>
</evidence>
<name>A0AA97J3P3_EUBMA</name>
<feature type="compositionally biased region" description="Basic and acidic residues" evidence="7">
    <location>
        <begin position="713"/>
        <end position="730"/>
    </location>
</feature>
<keyword evidence="8" id="KW-0812">Transmembrane</keyword>
<dbReference type="SUPFAM" id="SSF82671">
    <property type="entry name" value="SEA domain"/>
    <property type="match status" value="1"/>
</dbReference>
<keyword evidence="1 6" id="KW-0245">EGF-like domain</keyword>
<keyword evidence="8" id="KW-1133">Transmembrane helix</keyword>
<keyword evidence="4" id="KW-1015">Disulfide bond</keyword>
<dbReference type="PROSITE" id="PS50024">
    <property type="entry name" value="SEA"/>
    <property type="match status" value="2"/>
</dbReference>
<dbReference type="PANTHER" id="PTHR14002:SF22">
    <property type="entry name" value="UROMODULIN-LIKE 1"/>
    <property type="match status" value="1"/>
</dbReference>
<dbReference type="SMART" id="SM00179">
    <property type="entry name" value="EGF_CA"/>
    <property type="match status" value="2"/>
</dbReference>
<dbReference type="InterPro" id="IPR018097">
    <property type="entry name" value="EGF_Ca-bd_CS"/>
</dbReference>
<gene>
    <name evidence="17" type="primary">UMODL1</name>
</gene>
<evidence type="ECO:0000259" key="15">
    <source>
        <dbReference type="PROSITE" id="PS51390"/>
    </source>
</evidence>
<feature type="domain" description="EMI" evidence="14">
    <location>
        <begin position="41"/>
        <end position="114"/>
    </location>
</feature>
<dbReference type="Pfam" id="PF00100">
    <property type="entry name" value="Zona_pellucida"/>
    <property type="match status" value="1"/>
</dbReference>
<evidence type="ECO:0000313" key="17">
    <source>
        <dbReference type="RefSeq" id="XP_054830637.1"/>
    </source>
</evidence>
<evidence type="ECO:0000259" key="14">
    <source>
        <dbReference type="PROSITE" id="PS51041"/>
    </source>
</evidence>
<dbReference type="InterPro" id="IPR036364">
    <property type="entry name" value="SEA_dom_sf"/>
</dbReference>
<dbReference type="PROSITE" id="PS51041">
    <property type="entry name" value="EMI"/>
    <property type="match status" value="1"/>
</dbReference>
<evidence type="ECO:0000256" key="7">
    <source>
        <dbReference type="SAM" id="MobiDB-lite"/>
    </source>
</evidence>
<dbReference type="GO" id="GO:0071944">
    <property type="term" value="C:cell periphery"/>
    <property type="evidence" value="ECO:0007669"/>
    <property type="project" value="UniProtKB-ARBA"/>
</dbReference>
<evidence type="ECO:0000256" key="6">
    <source>
        <dbReference type="PROSITE-ProRule" id="PRU00076"/>
    </source>
</evidence>
<dbReference type="Pfam" id="PF00095">
    <property type="entry name" value="WAP"/>
    <property type="match status" value="1"/>
</dbReference>
<dbReference type="GO" id="GO:0005509">
    <property type="term" value="F:calcium ion binding"/>
    <property type="evidence" value="ECO:0007669"/>
    <property type="project" value="InterPro"/>
</dbReference>
<dbReference type="SUPFAM" id="SSF49265">
    <property type="entry name" value="Fibronectin type III"/>
    <property type="match status" value="1"/>
</dbReference>
<dbReference type="Gene3D" id="2.60.40.4100">
    <property type="entry name" value="Zona pellucida, ZP-C domain"/>
    <property type="match status" value="1"/>
</dbReference>
<comment type="caution">
    <text evidence="6">Lacks conserved residue(s) required for the propagation of feature annotation.</text>
</comment>
<evidence type="ECO:0000259" key="11">
    <source>
        <dbReference type="PROSITE" id="PS50026"/>
    </source>
</evidence>
<feature type="domain" description="SEA" evidence="10">
    <location>
        <begin position="392"/>
        <end position="506"/>
    </location>
</feature>
<feature type="domain" description="ZP" evidence="13">
    <location>
        <begin position="1078"/>
        <end position="1324"/>
    </location>
</feature>
<feature type="signal peptide" evidence="9">
    <location>
        <begin position="1"/>
        <end position="25"/>
    </location>
</feature>
<dbReference type="InterPro" id="IPR055355">
    <property type="entry name" value="ZP-C"/>
</dbReference>
<dbReference type="Gene3D" id="2.60.40.10">
    <property type="entry name" value="Immunoglobulins"/>
    <property type="match status" value="1"/>
</dbReference>
<feature type="domain" description="WAP" evidence="15">
    <location>
        <begin position="122"/>
        <end position="165"/>
    </location>
</feature>
<dbReference type="CDD" id="cd00054">
    <property type="entry name" value="EGF_CA"/>
    <property type="match status" value="2"/>
</dbReference>
<dbReference type="GeneID" id="129326487"/>
<dbReference type="InterPro" id="IPR003961">
    <property type="entry name" value="FN3_dom"/>
</dbReference>
<dbReference type="InterPro" id="IPR049883">
    <property type="entry name" value="NOTCH1_EGF-like"/>
</dbReference>
<dbReference type="InterPro" id="IPR008197">
    <property type="entry name" value="WAP_dom"/>
</dbReference>
<dbReference type="InterPro" id="IPR042235">
    <property type="entry name" value="ZP-C_dom"/>
</dbReference>
<dbReference type="PROSITE" id="PS50026">
    <property type="entry name" value="EGF_3"/>
    <property type="match status" value="1"/>
</dbReference>
<dbReference type="InterPro" id="IPR000742">
    <property type="entry name" value="EGF"/>
</dbReference>
<dbReference type="Gene3D" id="2.10.25.10">
    <property type="entry name" value="Laminin"/>
    <property type="match status" value="2"/>
</dbReference>
<feature type="transmembrane region" description="Helical" evidence="8">
    <location>
        <begin position="1356"/>
        <end position="1379"/>
    </location>
</feature>
<keyword evidence="3" id="KW-0677">Repeat</keyword>
<dbReference type="PROSITE" id="PS50853">
    <property type="entry name" value="FN3"/>
    <property type="match status" value="1"/>
</dbReference>
<dbReference type="GO" id="GO:0030414">
    <property type="term" value="F:peptidase inhibitor activity"/>
    <property type="evidence" value="ECO:0007669"/>
    <property type="project" value="InterPro"/>
</dbReference>
<dbReference type="SMART" id="SM00241">
    <property type="entry name" value="ZP"/>
    <property type="match status" value="1"/>
</dbReference>
<dbReference type="SMART" id="SM00060">
    <property type="entry name" value="FN3"/>
    <property type="match status" value="2"/>
</dbReference>
<dbReference type="PANTHER" id="PTHR14002">
    <property type="entry name" value="ENDOGLIN/TGF-BETA RECEPTOR TYPE III"/>
    <property type="match status" value="1"/>
</dbReference>
<organism evidence="16 17">
    <name type="scientific">Eublepharis macularius</name>
    <name type="common">Leopard gecko</name>
    <name type="synonym">Cyrtodactylus macularius</name>
    <dbReference type="NCBI Taxonomy" id="481883"/>
    <lineage>
        <taxon>Eukaryota</taxon>
        <taxon>Metazoa</taxon>
        <taxon>Chordata</taxon>
        <taxon>Craniata</taxon>
        <taxon>Vertebrata</taxon>
        <taxon>Euteleostomi</taxon>
        <taxon>Lepidosauria</taxon>
        <taxon>Squamata</taxon>
        <taxon>Bifurcata</taxon>
        <taxon>Gekkota</taxon>
        <taxon>Eublepharidae</taxon>
        <taxon>Eublepharinae</taxon>
        <taxon>Eublepharis</taxon>
    </lineage>
</organism>
<dbReference type="FunFam" id="2.10.25.10:FF:000038">
    <property type="entry name" value="Fibrillin 2"/>
    <property type="match status" value="1"/>
</dbReference>
<evidence type="ECO:0000259" key="10">
    <source>
        <dbReference type="PROSITE" id="PS50024"/>
    </source>
</evidence>
<evidence type="ECO:0000259" key="13">
    <source>
        <dbReference type="PROSITE" id="PS51034"/>
    </source>
</evidence>
<dbReference type="Proteomes" id="UP001190640">
    <property type="component" value="Chromosome 3"/>
</dbReference>
<feature type="domain" description="SEA" evidence="10">
    <location>
        <begin position="842"/>
        <end position="954"/>
    </location>
</feature>
<dbReference type="InterPro" id="IPR048290">
    <property type="entry name" value="ZP_chr"/>
</dbReference>
<feature type="chain" id="PRO_5041694115" evidence="9">
    <location>
        <begin position="26"/>
        <end position="1404"/>
    </location>
</feature>
<dbReference type="PRINTS" id="PR00023">
    <property type="entry name" value="ZPELLUCIDA"/>
</dbReference>
<dbReference type="InterPro" id="IPR013783">
    <property type="entry name" value="Ig-like_fold"/>
</dbReference>
<protein>
    <submittedName>
        <fullName evidence="17">Uromodulin-like 1</fullName>
    </submittedName>
</protein>
<dbReference type="GO" id="GO:0005576">
    <property type="term" value="C:extracellular region"/>
    <property type="evidence" value="ECO:0007669"/>
    <property type="project" value="InterPro"/>
</dbReference>
<dbReference type="InterPro" id="IPR001881">
    <property type="entry name" value="EGF-like_Ca-bd_dom"/>
</dbReference>
<evidence type="ECO:0000256" key="9">
    <source>
        <dbReference type="SAM" id="SignalP"/>
    </source>
</evidence>
<proteinExistence type="predicted"/>
<dbReference type="InterPro" id="IPR011489">
    <property type="entry name" value="EMI_domain"/>
</dbReference>
<dbReference type="InterPro" id="IPR000152">
    <property type="entry name" value="EGF-type_Asp/Asn_hydroxyl_site"/>
</dbReference>
<dbReference type="InterPro" id="IPR000082">
    <property type="entry name" value="SEA_dom"/>
</dbReference>
<dbReference type="RefSeq" id="XP_054830637.1">
    <property type="nucleotide sequence ID" value="XM_054974662.1"/>
</dbReference>
<dbReference type="InterPro" id="IPR036645">
    <property type="entry name" value="Elafin-like_sf"/>
</dbReference>
<dbReference type="PROSITE" id="PS00010">
    <property type="entry name" value="ASX_HYDROXYL"/>
    <property type="match status" value="2"/>
</dbReference>
<feature type="domain" description="Fibronectin type-III" evidence="12">
    <location>
        <begin position="759"/>
        <end position="845"/>
    </location>
</feature>
<dbReference type="SMART" id="SM00181">
    <property type="entry name" value="EGF"/>
    <property type="match status" value="2"/>
</dbReference>
<dbReference type="Pfam" id="PF01390">
    <property type="entry name" value="SEA"/>
    <property type="match status" value="1"/>
</dbReference>
<evidence type="ECO:0000256" key="3">
    <source>
        <dbReference type="ARBA" id="ARBA00022737"/>
    </source>
</evidence>
<dbReference type="PROSITE" id="PS51390">
    <property type="entry name" value="WAP"/>
    <property type="match status" value="1"/>
</dbReference>
<dbReference type="CTD" id="89766"/>
<evidence type="ECO:0000313" key="16">
    <source>
        <dbReference type="Proteomes" id="UP001190640"/>
    </source>
</evidence>
<dbReference type="Gene3D" id="4.10.75.10">
    <property type="entry name" value="Elafin-like"/>
    <property type="match status" value="1"/>
</dbReference>
<dbReference type="SUPFAM" id="SSF57196">
    <property type="entry name" value="EGF/Laminin"/>
    <property type="match status" value="1"/>
</dbReference>
<evidence type="ECO:0000259" key="12">
    <source>
        <dbReference type="PROSITE" id="PS50853"/>
    </source>
</evidence>
<keyword evidence="16" id="KW-1185">Reference proteome</keyword>